<sequence>MYPYLMVASSEIEFSKEGLGRGLQTQARGGSDPCQSTQPWARSQGVMQPMCTTTWGMGME</sequence>
<evidence type="ECO:0000313" key="2">
    <source>
        <dbReference type="EMBL" id="CCB46360.1"/>
    </source>
</evidence>
<feature type="compositionally biased region" description="Polar residues" evidence="1">
    <location>
        <begin position="23"/>
        <end position="41"/>
    </location>
</feature>
<reference evidence="3" key="1">
    <citation type="journal article" date="2007" name="Nature">
        <title>The grapevine genome sequence suggests ancestral hexaploidization in major angiosperm phyla.</title>
        <authorList>
            <consortium name="The French-Italian Public Consortium for Grapevine Genome Characterization."/>
            <person name="Jaillon O."/>
            <person name="Aury J.-M."/>
            <person name="Noel B."/>
            <person name="Policriti A."/>
            <person name="Clepet C."/>
            <person name="Casagrande A."/>
            <person name="Choisne N."/>
            <person name="Aubourg S."/>
            <person name="Vitulo N."/>
            <person name="Jubin C."/>
            <person name="Vezzi A."/>
            <person name="Legeai F."/>
            <person name="Hugueney P."/>
            <person name="Dasilva C."/>
            <person name="Horner D."/>
            <person name="Mica E."/>
            <person name="Jublot D."/>
            <person name="Poulain J."/>
            <person name="Bruyere C."/>
            <person name="Billault A."/>
            <person name="Segurens B."/>
            <person name="Gouyvenoux M."/>
            <person name="Ugarte E."/>
            <person name="Cattonaro F."/>
            <person name="Anthouard V."/>
            <person name="Vico V."/>
            <person name="Del Fabbro C."/>
            <person name="Alaux M."/>
            <person name="Di Gaspero G."/>
            <person name="Dumas V."/>
            <person name="Felice N."/>
            <person name="Paillard S."/>
            <person name="Juman I."/>
            <person name="Moroldo M."/>
            <person name="Scalabrin S."/>
            <person name="Canaguier A."/>
            <person name="Le Clainche I."/>
            <person name="Malacrida G."/>
            <person name="Durand E."/>
            <person name="Pesole G."/>
            <person name="Laucou V."/>
            <person name="Chatelet P."/>
            <person name="Merdinoglu D."/>
            <person name="Delledonne M."/>
            <person name="Pezzotti M."/>
            <person name="Lecharny A."/>
            <person name="Scarpelli C."/>
            <person name="Artiguenave F."/>
            <person name="Pe M.E."/>
            <person name="Valle G."/>
            <person name="Morgante M."/>
            <person name="Caboche M."/>
            <person name="Adam-Blondon A.-F."/>
            <person name="Weissenbach J."/>
            <person name="Quetier F."/>
            <person name="Wincker P."/>
        </authorList>
    </citation>
    <scope>NUCLEOTIDE SEQUENCE [LARGE SCALE GENOMIC DNA]</scope>
    <source>
        <strain evidence="3">cv. Pinot noir / PN40024</strain>
    </source>
</reference>
<gene>
    <name evidence="2" type="ordered locus">VIT_19s0014g03050</name>
</gene>
<keyword evidence="3" id="KW-1185">Reference proteome</keyword>
<dbReference type="EMBL" id="FN595229">
    <property type="protein sequence ID" value="CCB46360.1"/>
    <property type="molecule type" value="Genomic_DNA"/>
</dbReference>
<dbReference type="HOGENOM" id="CLU_2946361_0_0_1"/>
<organism evidence="2 3">
    <name type="scientific">Vitis vinifera</name>
    <name type="common">Grape</name>
    <dbReference type="NCBI Taxonomy" id="29760"/>
    <lineage>
        <taxon>Eukaryota</taxon>
        <taxon>Viridiplantae</taxon>
        <taxon>Streptophyta</taxon>
        <taxon>Embryophyta</taxon>
        <taxon>Tracheophyta</taxon>
        <taxon>Spermatophyta</taxon>
        <taxon>Magnoliopsida</taxon>
        <taxon>eudicotyledons</taxon>
        <taxon>Gunneridae</taxon>
        <taxon>Pentapetalae</taxon>
        <taxon>rosids</taxon>
        <taxon>Vitales</taxon>
        <taxon>Vitaceae</taxon>
        <taxon>Viteae</taxon>
        <taxon>Vitis</taxon>
    </lineage>
</organism>
<protein>
    <submittedName>
        <fullName evidence="2">Uncharacterized protein</fullName>
    </submittedName>
</protein>
<proteinExistence type="predicted"/>
<feature type="region of interest" description="Disordered" evidence="1">
    <location>
        <begin position="22"/>
        <end position="45"/>
    </location>
</feature>
<dbReference type="Proteomes" id="UP000009183">
    <property type="component" value="Chromosome 19"/>
</dbReference>
<dbReference type="InParanoid" id="F6H264"/>
<evidence type="ECO:0000256" key="1">
    <source>
        <dbReference type="SAM" id="MobiDB-lite"/>
    </source>
</evidence>
<accession>F6H264</accession>
<dbReference type="PaxDb" id="29760-VIT_19s0014g03050.t01"/>
<name>F6H264_VITVI</name>
<evidence type="ECO:0000313" key="3">
    <source>
        <dbReference type="Proteomes" id="UP000009183"/>
    </source>
</evidence>
<dbReference type="AlphaFoldDB" id="F6H264"/>